<dbReference type="Proteomes" id="UP001174909">
    <property type="component" value="Unassembled WGS sequence"/>
</dbReference>
<feature type="signal peptide" evidence="2">
    <location>
        <begin position="1"/>
        <end position="23"/>
    </location>
</feature>
<dbReference type="Gene3D" id="1.10.225.10">
    <property type="entry name" value="Saposin-like"/>
    <property type="match status" value="1"/>
</dbReference>
<dbReference type="PROSITE" id="PS50015">
    <property type="entry name" value="SAP_B"/>
    <property type="match status" value="1"/>
</dbReference>
<accession>A0AA35SKJ8</accession>
<dbReference type="InterPro" id="IPR011001">
    <property type="entry name" value="Saposin-like"/>
</dbReference>
<evidence type="ECO:0000259" key="3">
    <source>
        <dbReference type="PROSITE" id="PS50015"/>
    </source>
</evidence>
<proteinExistence type="predicted"/>
<evidence type="ECO:0000256" key="2">
    <source>
        <dbReference type="SAM" id="SignalP"/>
    </source>
</evidence>
<keyword evidence="2" id="KW-0732">Signal</keyword>
<gene>
    <name evidence="4" type="ORF">GBAR_LOCUS17194</name>
</gene>
<comment type="caution">
    <text evidence="4">The sequence shown here is derived from an EMBL/GenBank/DDBJ whole genome shotgun (WGS) entry which is preliminary data.</text>
</comment>
<organism evidence="4 5">
    <name type="scientific">Geodia barretti</name>
    <name type="common">Barrett's horny sponge</name>
    <dbReference type="NCBI Taxonomy" id="519541"/>
    <lineage>
        <taxon>Eukaryota</taxon>
        <taxon>Metazoa</taxon>
        <taxon>Porifera</taxon>
        <taxon>Demospongiae</taxon>
        <taxon>Heteroscleromorpha</taxon>
        <taxon>Tetractinellida</taxon>
        <taxon>Astrophorina</taxon>
        <taxon>Geodiidae</taxon>
        <taxon>Geodia</taxon>
    </lineage>
</organism>
<sequence>MKVLGGLLVALAAALAVLTAVNASPMQRRDLPATRRLVELTARRLGELRKVPLEEEGDGGVSGLTCDACKVIVDTLDTLYMENRTWDDMVAAITELCIELEIEDRNVCTLAIKEFEVEVLTVFERVGLGKRRSVAMSSEARVPVTTIHGNRNGT</sequence>
<keyword evidence="5" id="KW-1185">Reference proteome</keyword>
<keyword evidence="1" id="KW-1015">Disulfide bond</keyword>
<dbReference type="SUPFAM" id="SSF47862">
    <property type="entry name" value="Saposin"/>
    <property type="match status" value="1"/>
</dbReference>
<dbReference type="EMBL" id="CASHTH010002471">
    <property type="protein sequence ID" value="CAI8030321.1"/>
    <property type="molecule type" value="Genomic_DNA"/>
</dbReference>
<name>A0AA35SKJ8_GEOBA</name>
<dbReference type="AlphaFoldDB" id="A0AA35SKJ8"/>
<protein>
    <recommendedName>
        <fullName evidence="3">Saposin B-type domain-containing protein</fullName>
    </recommendedName>
</protein>
<evidence type="ECO:0000256" key="1">
    <source>
        <dbReference type="ARBA" id="ARBA00023157"/>
    </source>
</evidence>
<feature type="domain" description="Saposin B-type" evidence="3">
    <location>
        <begin position="62"/>
        <end position="123"/>
    </location>
</feature>
<feature type="chain" id="PRO_5041456819" description="Saposin B-type domain-containing protein" evidence="2">
    <location>
        <begin position="24"/>
        <end position="154"/>
    </location>
</feature>
<evidence type="ECO:0000313" key="4">
    <source>
        <dbReference type="EMBL" id="CAI8030321.1"/>
    </source>
</evidence>
<dbReference type="InterPro" id="IPR008139">
    <property type="entry name" value="SaposinB_dom"/>
</dbReference>
<evidence type="ECO:0000313" key="5">
    <source>
        <dbReference type="Proteomes" id="UP001174909"/>
    </source>
</evidence>
<reference evidence="4" key="1">
    <citation type="submission" date="2023-03" db="EMBL/GenBank/DDBJ databases">
        <authorList>
            <person name="Steffen K."/>
            <person name="Cardenas P."/>
        </authorList>
    </citation>
    <scope>NUCLEOTIDE SEQUENCE</scope>
</reference>